<reference evidence="2 3" key="1">
    <citation type="submission" date="2024-09" db="EMBL/GenBank/DDBJ databases">
        <authorList>
            <person name="Sun Q."/>
            <person name="Mori K."/>
        </authorList>
    </citation>
    <scope>NUCLEOTIDE SEQUENCE [LARGE SCALE GENOMIC DNA]</scope>
    <source>
        <strain evidence="2 3">JCM 15389</strain>
    </source>
</reference>
<feature type="transmembrane region" description="Helical" evidence="1">
    <location>
        <begin position="32"/>
        <end position="54"/>
    </location>
</feature>
<name>A0ABV6BZT6_9ACTN</name>
<keyword evidence="1" id="KW-0472">Membrane</keyword>
<evidence type="ECO:0000313" key="3">
    <source>
        <dbReference type="Proteomes" id="UP001589788"/>
    </source>
</evidence>
<feature type="transmembrane region" description="Helical" evidence="1">
    <location>
        <begin position="75"/>
        <end position="97"/>
    </location>
</feature>
<dbReference type="RefSeq" id="WP_377787694.1">
    <property type="nucleotide sequence ID" value="NZ_JBHLYQ010000010.1"/>
</dbReference>
<keyword evidence="3" id="KW-1185">Reference proteome</keyword>
<keyword evidence="1" id="KW-0812">Transmembrane</keyword>
<gene>
    <name evidence="2" type="ORF">ACFFRE_02090</name>
</gene>
<keyword evidence="1" id="KW-1133">Transmembrane helix</keyword>
<dbReference type="Proteomes" id="UP001589788">
    <property type="component" value="Unassembled WGS sequence"/>
</dbReference>
<comment type="caution">
    <text evidence="2">The sequence shown here is derived from an EMBL/GenBank/DDBJ whole genome shotgun (WGS) entry which is preliminary data.</text>
</comment>
<protein>
    <submittedName>
        <fullName evidence="2">Uncharacterized protein</fullName>
    </submittedName>
</protein>
<accession>A0ABV6BZT6</accession>
<evidence type="ECO:0000256" key="1">
    <source>
        <dbReference type="SAM" id="Phobius"/>
    </source>
</evidence>
<dbReference type="EMBL" id="JBHLYQ010000010">
    <property type="protein sequence ID" value="MFC0080948.1"/>
    <property type="molecule type" value="Genomic_DNA"/>
</dbReference>
<proteinExistence type="predicted"/>
<sequence length="98" mass="9943">MHHLVFLAASGGLSPVSPTSSGLPIASGVNTILSWLMWGALILCGAGALISGGVMAFANHSARPDLSVRAKTGMLWSLGGAFLVGVAIPLVNAFYHIA</sequence>
<evidence type="ECO:0000313" key="2">
    <source>
        <dbReference type="EMBL" id="MFC0080948.1"/>
    </source>
</evidence>
<organism evidence="2 3">
    <name type="scientific">Aciditerrimonas ferrireducens</name>
    <dbReference type="NCBI Taxonomy" id="667306"/>
    <lineage>
        <taxon>Bacteria</taxon>
        <taxon>Bacillati</taxon>
        <taxon>Actinomycetota</taxon>
        <taxon>Acidimicrobiia</taxon>
        <taxon>Acidimicrobiales</taxon>
        <taxon>Acidimicrobiaceae</taxon>
        <taxon>Aciditerrimonas</taxon>
    </lineage>
</organism>